<dbReference type="KEGG" id="pay:PAU_00484"/>
<organism evidence="1 2">
    <name type="scientific">Photorhabdus asymbiotica subsp. asymbiotica (strain ATCC 43949 / 3105-77)</name>
    <name type="common">Xenorhabdus luminescens (strain 2)</name>
    <dbReference type="NCBI Taxonomy" id="553480"/>
    <lineage>
        <taxon>Bacteria</taxon>
        <taxon>Pseudomonadati</taxon>
        <taxon>Pseudomonadota</taxon>
        <taxon>Gammaproteobacteria</taxon>
        <taxon>Enterobacterales</taxon>
        <taxon>Morganellaceae</taxon>
        <taxon>Photorhabdus</taxon>
    </lineage>
</organism>
<dbReference type="STRING" id="291112.PAU_00484"/>
<evidence type="ECO:0000313" key="2">
    <source>
        <dbReference type="Proteomes" id="UP000002747"/>
    </source>
</evidence>
<dbReference type="EMBL" id="FM162591">
    <property type="protein sequence ID" value="CAQ82577.1"/>
    <property type="molecule type" value="Genomic_DNA"/>
</dbReference>
<dbReference type="Proteomes" id="UP000002747">
    <property type="component" value="Chromosome"/>
</dbReference>
<gene>
    <name evidence="1" type="ordered locus">PAU_00484</name>
</gene>
<proteinExistence type="predicted"/>
<name>C7BJR1_PHOAA</name>
<dbReference type="AlphaFoldDB" id="C7BJR1"/>
<protein>
    <submittedName>
        <fullName evidence="1">Uncharacterized protein</fullName>
    </submittedName>
</protein>
<accession>C7BJR1</accession>
<sequence length="50" mass="5972">MVMLWGYVVINVNGQRLCINLCHYHLIKEDQLGCTSYFFVYDIGNHYHSY</sequence>
<evidence type="ECO:0000313" key="1">
    <source>
        <dbReference type="EMBL" id="CAQ82577.1"/>
    </source>
</evidence>
<reference evidence="1 2" key="1">
    <citation type="journal article" date="2009" name="BMC Genomics">
        <title>Comparative genomics of the emerging human pathogen Photorhabdus asymbiotica with the insect pathogen Photorhabdus luminescens.</title>
        <authorList>
            <person name="Wilkinson P."/>
            <person name="Waterfield N.R."/>
            <person name="Crossman L."/>
            <person name="Corton C."/>
            <person name="Sanchez-Contreras M."/>
            <person name="Vlisidou I."/>
            <person name="Barron A."/>
            <person name="Bignell A."/>
            <person name="Clark L."/>
            <person name="Ormond D."/>
            <person name="Mayho M."/>
            <person name="Bason N."/>
            <person name="Smith F."/>
            <person name="Simmonds M."/>
            <person name="Churcher C."/>
            <person name="Harris D."/>
            <person name="Thompson N.R."/>
            <person name="Quail M."/>
            <person name="Parkhill J."/>
            <person name="ffrench-Constant R.H."/>
        </authorList>
    </citation>
    <scope>NUCLEOTIDE SEQUENCE [LARGE SCALE GENOMIC DNA]</scope>
    <source>
        <strain evidence="2">ATCC 43949 / 3105-77</strain>
    </source>
</reference>